<reference evidence="1" key="1">
    <citation type="submission" date="2011-01" db="EMBL/GenBank/DDBJ databases">
        <title>The Genome Sequence of Nematocida parisii strain ERTm3.</title>
        <authorList>
            <consortium name="The Broad Institute Genome Sequencing Platform"/>
            <consortium name="The Broad Institute Genome Sequencing Center for Infectious Disease"/>
            <person name="Cuomo C."/>
            <person name="Troemel E."/>
            <person name="Young S.K."/>
            <person name="Zeng Q."/>
            <person name="Gargeya S."/>
            <person name="Fitzgerald M."/>
            <person name="Haas B."/>
            <person name="Abouelleil A."/>
            <person name="Alvarado L."/>
            <person name="Arachchi H.M."/>
            <person name="Berlin A."/>
            <person name="Chapman S.B."/>
            <person name="Gearin G."/>
            <person name="Goldberg J."/>
            <person name="Griggs A."/>
            <person name="Gujja S."/>
            <person name="Hansen M."/>
            <person name="Heiman D."/>
            <person name="Howarth C."/>
            <person name="Larimer J."/>
            <person name="Lui A."/>
            <person name="MacDonald P.J.P."/>
            <person name="McCowen C."/>
            <person name="Montmayeur A."/>
            <person name="Murphy C."/>
            <person name="Neiman D."/>
            <person name="Pearson M."/>
            <person name="Priest M."/>
            <person name="Roberts A."/>
            <person name="Saif S."/>
            <person name="Shea T."/>
            <person name="Sisk P."/>
            <person name="Stolte C."/>
            <person name="Sykes S."/>
            <person name="Wortman J."/>
            <person name="Nusbaum C."/>
            <person name="Birren B."/>
        </authorList>
    </citation>
    <scope>NUCLEOTIDE SEQUENCE</scope>
    <source>
        <strain evidence="1">ERTm3</strain>
    </source>
</reference>
<dbReference type="Proteomes" id="UP000002872">
    <property type="component" value="Unassembled WGS sequence"/>
</dbReference>
<gene>
    <name evidence="1" type="ORF">NEQG_02248</name>
</gene>
<dbReference type="OrthoDB" id="2197363at2759"/>
<keyword evidence="2" id="KW-1185">Reference proteome</keyword>
<protein>
    <submittedName>
        <fullName evidence="1">Uncharacterized protein</fullName>
    </submittedName>
</protein>
<dbReference type="InParanoid" id="I3EEQ4"/>
<dbReference type="AlphaFoldDB" id="I3EEQ4"/>
<dbReference type="VEuPathDB" id="MicrosporidiaDB:NEQG_02248"/>
<dbReference type="EMBL" id="GL870881">
    <property type="protein sequence ID" value="EIJ87701.1"/>
    <property type="molecule type" value="Genomic_DNA"/>
</dbReference>
<evidence type="ECO:0000313" key="2">
    <source>
        <dbReference type="Proteomes" id="UP000002872"/>
    </source>
</evidence>
<name>I3EEQ4_NEMP3</name>
<organism evidence="1 2">
    <name type="scientific">Nematocida parisii (strain ERTm3)</name>
    <name type="common">Nematode killer fungus</name>
    <dbReference type="NCBI Taxonomy" id="935791"/>
    <lineage>
        <taxon>Eukaryota</taxon>
        <taxon>Fungi</taxon>
        <taxon>Fungi incertae sedis</taxon>
        <taxon>Microsporidia</taxon>
        <taxon>Nematocida</taxon>
    </lineage>
</organism>
<proteinExistence type="predicted"/>
<accession>I3EEQ4</accession>
<evidence type="ECO:0000313" key="1">
    <source>
        <dbReference type="EMBL" id="EIJ87701.1"/>
    </source>
</evidence>
<sequence length="329" mass="37643">MNIIVRLAEKIQNGILEPSKSLISDLAKHGMNADNDMQIGSSSLKDCIKTIESILFAATPGFITIELTSKMKMFVRDEMLSIKNKHNNNPNMICKLIISVVCKSLLNHFIAESSSSRDVFLFGCNLKANFSAIQAGIKFYHILENIELRSKNVKQSSLRASKRRTVTSYFTSLFDRKNGSITEQIKSAENDLKHALMESSRELENKKPPSKNNVFMYLGNIDYFEQPFDNESKYNRLISEVFSYIDYEMDSLNNTFKMKNDTSHNINALAIYTVLFYRIMTLASIENILIDMNFMAVSKYALRIVANQSDEQKYIMNFLLNPDSILSFE</sequence>
<dbReference type="HOGENOM" id="CLU_844929_0_0_1"/>